<feature type="coiled-coil region" evidence="9">
    <location>
        <begin position="155"/>
        <end position="182"/>
    </location>
</feature>
<evidence type="ECO:0000256" key="8">
    <source>
        <dbReference type="ARBA" id="ARBA00023242"/>
    </source>
</evidence>
<evidence type="ECO:0000256" key="10">
    <source>
        <dbReference type="SAM" id="MobiDB-lite"/>
    </source>
</evidence>
<evidence type="ECO:0000256" key="2">
    <source>
        <dbReference type="ARBA" id="ARBA00004245"/>
    </source>
</evidence>
<reference evidence="12" key="1">
    <citation type="journal article" date="2010" name="Nat. Biotechnol.">
        <title>Draft genome sequence of the oilseed species Ricinus communis.</title>
        <authorList>
            <person name="Chan A.P."/>
            <person name="Crabtree J."/>
            <person name="Zhao Q."/>
            <person name="Lorenzi H."/>
            <person name="Orvis J."/>
            <person name="Puiu D."/>
            <person name="Melake-Berhan A."/>
            <person name="Jones K.M."/>
            <person name="Redman J."/>
            <person name="Chen G."/>
            <person name="Cahoon E.B."/>
            <person name="Gedil M."/>
            <person name="Stanke M."/>
            <person name="Haas B.J."/>
            <person name="Wortman J.R."/>
            <person name="Fraser-Liggett C.M."/>
            <person name="Ravel J."/>
            <person name="Rabinowicz P.D."/>
        </authorList>
    </citation>
    <scope>NUCLEOTIDE SEQUENCE [LARGE SCALE GENOMIC DNA]</scope>
    <source>
        <strain evidence="12">cv. Hale</strain>
    </source>
</reference>
<sequence>MYNRNHDGHAASIKTTCRLLLLELQKIWDEVGENDVERDKMVFEIEQECAEVYKGKVNEANRCRSELQRQIALAEAEIETILSALGDDLHVKDEQKDDGRKNLHEKLQIVNPMLEEMRKRKSERKKQFVEVVHELNTISKEIFGPNPEIIVDDGTDLSLKRLVELQNQLHELQNDKSNRVKQVLGLMETLKSLSVVLGVDFKHIMHNIHPTFDDSDRSKDITDGTIERLTTALQSLHDVKIQRIKRLRGLGAVLLELWDLMGTPVEEQLMFQKVTSSIAASECEITEPNMLSIDLINQVEDEVFRLKQLKSSKVKELVLKKRLELEEICRNIHMVTEALGAPEFSVEVLASGAVDPMHLLEEIELEIERVKEEAFSRKEILDKVEKWLAAREEECWLEEYNRDDNRYNAGRGAHLTLKRAERARAVVNKIPAMVEALTSKTIVWEKERGTQFLYDGERLLSRLEEYNYLRKEKEQERIRQRDQKKRQVQLIVEQEALFGAKPSPSKSGKKPSRTSIGVARNQRLSLGGAMLQNLKAQNASCDYVDLNKIGDSVNQNSYLGRRTSEIAGHLVKKNSSAKVRQSESDLIRKPLSPIPLTLSYKANIANFVEDQKGMGNEKLQTADPCIKTPIRTPTRPISAGDAVTTTPKTLPIPVPTTPTTISTPMLMASTPATPCVSSAASTAEKVVEQIEYSFEEVRVGILYPEGAQTQTQKHCCKFDISAAEK</sequence>
<proteinExistence type="inferred from homology"/>
<evidence type="ECO:0000256" key="7">
    <source>
        <dbReference type="ARBA" id="ARBA00023212"/>
    </source>
</evidence>
<gene>
    <name evidence="11" type="ORF">RCOM_1612250</name>
</gene>
<keyword evidence="4" id="KW-0963">Cytoplasm</keyword>
<keyword evidence="9" id="KW-0175">Coiled coil</keyword>
<dbReference type="GO" id="GO:0005634">
    <property type="term" value="C:nucleus"/>
    <property type="evidence" value="ECO:0007669"/>
    <property type="project" value="UniProtKB-SubCell"/>
</dbReference>
<dbReference type="FunFam" id="1.20.58.1520:FF:000002">
    <property type="entry name" value="65-kDa microtubule-associated protein 6"/>
    <property type="match status" value="1"/>
</dbReference>
<keyword evidence="5" id="KW-0597">Phosphoprotein</keyword>
<evidence type="ECO:0000256" key="6">
    <source>
        <dbReference type="ARBA" id="ARBA00022701"/>
    </source>
</evidence>
<evidence type="ECO:0000256" key="4">
    <source>
        <dbReference type="ARBA" id="ARBA00022490"/>
    </source>
</evidence>
<dbReference type="GO" id="GO:0008017">
    <property type="term" value="F:microtubule binding"/>
    <property type="evidence" value="ECO:0000318"/>
    <property type="project" value="GO_Central"/>
</dbReference>
<evidence type="ECO:0000313" key="12">
    <source>
        <dbReference type="Proteomes" id="UP000008311"/>
    </source>
</evidence>
<keyword evidence="8" id="KW-0539">Nucleus</keyword>
<dbReference type="EMBL" id="EQ973775">
    <property type="protein sequence ID" value="EEF50396.1"/>
    <property type="molecule type" value="Genomic_DNA"/>
</dbReference>
<protein>
    <submittedName>
        <fullName evidence="11">PLE, putative</fullName>
    </submittedName>
</protein>
<dbReference type="PANTHER" id="PTHR19321:SF47">
    <property type="entry name" value="PUTATIVE-RELATED"/>
    <property type="match status" value="1"/>
</dbReference>
<dbReference type="GO" id="GO:0005874">
    <property type="term" value="C:microtubule"/>
    <property type="evidence" value="ECO:0007669"/>
    <property type="project" value="UniProtKB-KW"/>
</dbReference>
<dbReference type="eggNOG" id="KOG4302">
    <property type="taxonomic scope" value="Eukaryota"/>
</dbReference>
<evidence type="ECO:0000256" key="3">
    <source>
        <dbReference type="ARBA" id="ARBA00006187"/>
    </source>
</evidence>
<dbReference type="Gene3D" id="1.20.58.1520">
    <property type="match status" value="1"/>
</dbReference>
<dbReference type="KEGG" id="rcu:8270645"/>
<organism evidence="11 12">
    <name type="scientific">Ricinus communis</name>
    <name type="common">Castor bean</name>
    <dbReference type="NCBI Taxonomy" id="3988"/>
    <lineage>
        <taxon>Eukaryota</taxon>
        <taxon>Viridiplantae</taxon>
        <taxon>Streptophyta</taxon>
        <taxon>Embryophyta</taxon>
        <taxon>Tracheophyta</taxon>
        <taxon>Spermatophyta</taxon>
        <taxon>Magnoliopsida</taxon>
        <taxon>eudicotyledons</taxon>
        <taxon>Gunneridae</taxon>
        <taxon>Pentapetalae</taxon>
        <taxon>rosids</taxon>
        <taxon>fabids</taxon>
        <taxon>Malpighiales</taxon>
        <taxon>Euphorbiaceae</taxon>
        <taxon>Acalyphoideae</taxon>
        <taxon>Acalypheae</taxon>
        <taxon>Ricinus</taxon>
    </lineage>
</organism>
<keyword evidence="12" id="KW-1185">Reference proteome</keyword>
<dbReference type="OrthoDB" id="642895at2759"/>
<dbReference type="PANTHER" id="PTHR19321">
    <property type="entry name" value="PROTEIN REGULATOR OF CYTOKINESIS 1 PRC1-RELATED"/>
    <property type="match status" value="1"/>
</dbReference>
<dbReference type="Pfam" id="PF03999">
    <property type="entry name" value="MAP65_ASE1"/>
    <property type="match status" value="1"/>
</dbReference>
<feature type="coiled-coil region" evidence="9">
    <location>
        <begin position="57"/>
        <end position="84"/>
    </location>
</feature>
<keyword evidence="6" id="KW-0493">Microtubule</keyword>
<dbReference type="GO" id="GO:0000226">
    <property type="term" value="P:microtubule cytoskeleton organization"/>
    <property type="evidence" value="ECO:0000318"/>
    <property type="project" value="GO_Central"/>
</dbReference>
<dbReference type="AlphaFoldDB" id="B9RDD8"/>
<evidence type="ECO:0000256" key="9">
    <source>
        <dbReference type="SAM" id="Coils"/>
    </source>
</evidence>
<accession>B9RDD8</accession>
<dbReference type="GO" id="GO:0005819">
    <property type="term" value="C:spindle"/>
    <property type="evidence" value="ECO:0000318"/>
    <property type="project" value="GO_Central"/>
</dbReference>
<dbReference type="GO" id="GO:0005737">
    <property type="term" value="C:cytoplasm"/>
    <property type="evidence" value="ECO:0000318"/>
    <property type="project" value="GO_Central"/>
</dbReference>
<feature type="region of interest" description="Disordered" evidence="10">
    <location>
        <begin position="626"/>
        <end position="657"/>
    </location>
</feature>
<dbReference type="InterPro" id="IPR007145">
    <property type="entry name" value="MAP65_Ase1_PRC1"/>
</dbReference>
<evidence type="ECO:0000313" key="11">
    <source>
        <dbReference type="EMBL" id="EEF50396.1"/>
    </source>
</evidence>
<dbReference type="Proteomes" id="UP000008311">
    <property type="component" value="Unassembled WGS sequence"/>
</dbReference>
<comment type="subcellular location">
    <subcellularLocation>
        <location evidence="2">Cytoplasm</location>
        <location evidence="2">Cytoskeleton</location>
    </subcellularLocation>
    <subcellularLocation>
        <location evidence="1">Nucleus</location>
    </subcellularLocation>
</comment>
<keyword evidence="7" id="KW-0206">Cytoskeleton</keyword>
<dbReference type="STRING" id="3988.B9RDD8"/>
<evidence type="ECO:0000256" key="5">
    <source>
        <dbReference type="ARBA" id="ARBA00022553"/>
    </source>
</evidence>
<comment type="similarity">
    <text evidence="3">Belongs to the MAP65/ASE1 family.</text>
</comment>
<dbReference type="InParanoid" id="B9RDD8"/>
<evidence type="ECO:0000256" key="1">
    <source>
        <dbReference type="ARBA" id="ARBA00004123"/>
    </source>
</evidence>
<name>B9RDD8_RICCO</name>